<reference evidence="2" key="1">
    <citation type="submission" date="2023-10" db="EMBL/GenBank/DDBJ databases">
        <authorList>
            <person name="Chen Y."/>
            <person name="Shah S."/>
            <person name="Dougan E. K."/>
            <person name="Thang M."/>
            <person name="Chan C."/>
        </authorList>
    </citation>
    <scope>NUCLEOTIDE SEQUENCE [LARGE SCALE GENOMIC DNA]</scope>
</reference>
<evidence type="ECO:0000313" key="2">
    <source>
        <dbReference type="EMBL" id="CAK0873580.1"/>
    </source>
</evidence>
<dbReference type="Proteomes" id="UP001189429">
    <property type="component" value="Unassembled WGS sequence"/>
</dbReference>
<evidence type="ECO:0000313" key="3">
    <source>
        <dbReference type="Proteomes" id="UP001189429"/>
    </source>
</evidence>
<evidence type="ECO:0008006" key="4">
    <source>
        <dbReference type="Google" id="ProtNLM"/>
    </source>
</evidence>
<comment type="caution">
    <text evidence="2">The sequence shown here is derived from an EMBL/GenBank/DDBJ whole genome shotgun (WGS) entry which is preliminary data.</text>
</comment>
<gene>
    <name evidence="2" type="ORF">PCOR1329_LOCUS58762</name>
</gene>
<dbReference type="EMBL" id="CAUYUJ010017297">
    <property type="protein sequence ID" value="CAK0873580.1"/>
    <property type="molecule type" value="Genomic_DNA"/>
</dbReference>
<proteinExistence type="predicted"/>
<organism evidence="2 3">
    <name type="scientific">Prorocentrum cordatum</name>
    <dbReference type="NCBI Taxonomy" id="2364126"/>
    <lineage>
        <taxon>Eukaryota</taxon>
        <taxon>Sar</taxon>
        <taxon>Alveolata</taxon>
        <taxon>Dinophyceae</taxon>
        <taxon>Prorocentrales</taxon>
        <taxon>Prorocentraceae</taxon>
        <taxon>Prorocentrum</taxon>
    </lineage>
</organism>
<sequence>DHLLDDLRRQLWERDEELIRLQRDAGVVKTAAHNSRRTIVSAMQRWAPESGGHHLLRDLFGLWRRDAAAGARERAQERRLQDSEREAKQKQAAKLGKAIGCLVHDGKAQARIVLRAWKAQSEETVRSLQDDRVRRAKVEKVMKFWHGDMSRSAKVACFHAWQRLLEIKNARLKEEEVFKRQAKEAEQVKKELQKSWAMGRAALVLRPADGETVKQIVFKGWLESLLETRATKAAAEPRQPPAALQGQAEGPGTLDAERRQQDLQGRNLSRLEG</sequence>
<accession>A0ABN9VNW5</accession>
<feature type="non-terminal residue" evidence="2">
    <location>
        <position position="1"/>
    </location>
</feature>
<evidence type="ECO:0000256" key="1">
    <source>
        <dbReference type="SAM" id="MobiDB-lite"/>
    </source>
</evidence>
<protein>
    <recommendedName>
        <fullName evidence="4">Protein of centriole 5</fullName>
    </recommendedName>
</protein>
<name>A0ABN9VNW5_9DINO</name>
<feature type="region of interest" description="Disordered" evidence="1">
    <location>
        <begin position="231"/>
        <end position="273"/>
    </location>
</feature>
<keyword evidence="3" id="KW-1185">Reference proteome</keyword>